<dbReference type="OrthoDB" id="5722175at2"/>
<organism evidence="5 6">
    <name type="scientific">Bermanella marisrubri</name>
    <dbReference type="NCBI Taxonomy" id="207949"/>
    <lineage>
        <taxon>Bacteria</taxon>
        <taxon>Pseudomonadati</taxon>
        <taxon>Pseudomonadota</taxon>
        <taxon>Gammaproteobacteria</taxon>
        <taxon>Oceanospirillales</taxon>
        <taxon>Oceanospirillaceae</taxon>
        <taxon>Bermanella</taxon>
    </lineage>
</organism>
<dbReference type="GO" id="GO:0000976">
    <property type="term" value="F:transcription cis-regulatory region binding"/>
    <property type="evidence" value="ECO:0007669"/>
    <property type="project" value="TreeGrafter"/>
</dbReference>
<dbReference type="InterPro" id="IPR009057">
    <property type="entry name" value="Homeodomain-like_sf"/>
</dbReference>
<dbReference type="Pfam" id="PF12625">
    <property type="entry name" value="Arabinose_bd"/>
    <property type="match status" value="1"/>
</dbReference>
<keyword evidence="1" id="KW-0805">Transcription regulation</keyword>
<dbReference type="PROSITE" id="PS01124">
    <property type="entry name" value="HTH_ARAC_FAMILY_2"/>
    <property type="match status" value="1"/>
</dbReference>
<reference evidence="5 6" key="1">
    <citation type="submission" date="2006-03" db="EMBL/GenBank/DDBJ databases">
        <authorList>
            <person name="Pinhassi J."/>
            <person name="Pedros-Alio C."/>
            <person name="Ferriera S."/>
            <person name="Johnson J."/>
            <person name="Kravitz S."/>
            <person name="Halpern A."/>
            <person name="Remington K."/>
            <person name="Beeson K."/>
            <person name="Tran B."/>
            <person name="Rogers Y.-H."/>
            <person name="Friedman R."/>
            <person name="Venter J.C."/>
        </authorList>
    </citation>
    <scope>NUCLEOTIDE SEQUENCE [LARGE SCALE GENOMIC DNA]</scope>
    <source>
        <strain evidence="5 6">RED65</strain>
    </source>
</reference>
<dbReference type="Gene3D" id="1.10.10.60">
    <property type="entry name" value="Homeodomain-like"/>
    <property type="match status" value="1"/>
</dbReference>
<evidence type="ECO:0000256" key="2">
    <source>
        <dbReference type="ARBA" id="ARBA00023125"/>
    </source>
</evidence>
<dbReference type="SMART" id="SM00342">
    <property type="entry name" value="HTH_ARAC"/>
    <property type="match status" value="1"/>
</dbReference>
<dbReference type="PRINTS" id="PR00032">
    <property type="entry name" value="HTHARAC"/>
</dbReference>
<keyword evidence="3" id="KW-0804">Transcription</keyword>
<dbReference type="InterPro" id="IPR018060">
    <property type="entry name" value="HTH_AraC"/>
</dbReference>
<dbReference type="GO" id="GO:0003700">
    <property type="term" value="F:DNA-binding transcription factor activity"/>
    <property type="evidence" value="ECO:0007669"/>
    <property type="project" value="InterPro"/>
</dbReference>
<dbReference type="PANTHER" id="PTHR47894">
    <property type="entry name" value="HTH-TYPE TRANSCRIPTIONAL REGULATOR GADX"/>
    <property type="match status" value="1"/>
</dbReference>
<keyword evidence="6" id="KW-1185">Reference proteome</keyword>
<evidence type="ECO:0000256" key="1">
    <source>
        <dbReference type="ARBA" id="ARBA00023015"/>
    </source>
</evidence>
<evidence type="ECO:0000259" key="4">
    <source>
        <dbReference type="PROSITE" id="PS01124"/>
    </source>
</evidence>
<dbReference type="InterPro" id="IPR020449">
    <property type="entry name" value="Tscrpt_reg_AraC-type_HTH"/>
</dbReference>
<dbReference type="Proteomes" id="UP000004263">
    <property type="component" value="Unassembled WGS sequence"/>
</dbReference>
<evidence type="ECO:0000256" key="3">
    <source>
        <dbReference type="ARBA" id="ARBA00023163"/>
    </source>
</evidence>
<dbReference type="PANTHER" id="PTHR47894:SF1">
    <property type="entry name" value="HTH-TYPE TRANSCRIPTIONAL REGULATOR VQSM"/>
    <property type="match status" value="1"/>
</dbReference>
<dbReference type="SUPFAM" id="SSF46689">
    <property type="entry name" value="Homeodomain-like"/>
    <property type="match status" value="1"/>
</dbReference>
<sequence length="339" mass="38049">MKLGDISVSYARSLLETADALGGNSRELQQQFSLSDSKLSQPEGRISIPRFMRLGFAAIEQTGRADLGLEMGKRVRIPLLGLPGFLAMTAKDIESACLIIAHYERLSSTNCRGQSRFYMDQGKGVASFYSISPYNDYNLFVVDSVLASQHKILEWMCGRSGAVERVEVEFAAPDYASAYEDYFECPVLFGQQRNALIIKSDALSWPLLQHDKNAFLNLKSICDERLAQASRERDLSEKVMDEIGPLLEGQTPTIEQVADSLGMPPWTLRRKLQDHDTSFQNLLNETRRGLAESYMKDTDLAIGEIAYLLGFSSPTAFQRAFKRWTSLSPGQYRKIKRSA</sequence>
<evidence type="ECO:0000313" key="6">
    <source>
        <dbReference type="Proteomes" id="UP000004263"/>
    </source>
</evidence>
<evidence type="ECO:0000313" key="5">
    <source>
        <dbReference type="EMBL" id="EAT13771.1"/>
    </source>
</evidence>
<accession>Q1N621</accession>
<dbReference type="AlphaFoldDB" id="Q1N621"/>
<comment type="caution">
    <text evidence="5">The sequence shown here is derived from an EMBL/GenBank/DDBJ whole genome shotgun (WGS) entry which is preliminary data.</text>
</comment>
<dbReference type="Pfam" id="PF12833">
    <property type="entry name" value="HTH_18"/>
    <property type="match status" value="1"/>
</dbReference>
<proteinExistence type="predicted"/>
<protein>
    <submittedName>
        <fullName evidence="5">AraC-type DNA-binding domain-containing protein</fullName>
    </submittedName>
</protein>
<dbReference type="EMBL" id="AAQH01000001">
    <property type="protein sequence ID" value="EAT13771.1"/>
    <property type="molecule type" value="Genomic_DNA"/>
</dbReference>
<dbReference type="InterPro" id="IPR032687">
    <property type="entry name" value="AraC-type_N"/>
</dbReference>
<feature type="domain" description="HTH araC/xylS-type" evidence="4">
    <location>
        <begin position="237"/>
        <end position="335"/>
    </location>
</feature>
<dbReference type="HOGENOM" id="CLU_047522_1_1_6"/>
<dbReference type="GO" id="GO:0005829">
    <property type="term" value="C:cytosol"/>
    <property type="evidence" value="ECO:0007669"/>
    <property type="project" value="TreeGrafter"/>
</dbReference>
<keyword evidence="2 5" id="KW-0238">DNA-binding</keyword>
<name>Q1N621_9GAMM</name>
<dbReference type="RefSeq" id="WP_007017192.1">
    <property type="nucleotide sequence ID" value="NZ_CH724113.1"/>
</dbReference>
<gene>
    <name evidence="5" type="ORF">RED65_10274</name>
</gene>